<dbReference type="AlphaFoldDB" id="A0AAP0I5E0"/>
<feature type="repeat" description="TPR" evidence="1">
    <location>
        <begin position="239"/>
        <end position="272"/>
    </location>
</feature>
<dbReference type="GO" id="GO:0005886">
    <property type="term" value="C:plasma membrane"/>
    <property type="evidence" value="ECO:0007669"/>
    <property type="project" value="TreeGrafter"/>
</dbReference>
<dbReference type="SUPFAM" id="SSF48452">
    <property type="entry name" value="TPR-like"/>
    <property type="match status" value="1"/>
</dbReference>
<feature type="region of interest" description="Disordered" evidence="2">
    <location>
        <begin position="1"/>
        <end position="59"/>
    </location>
</feature>
<feature type="repeat" description="TPR" evidence="1">
    <location>
        <begin position="417"/>
        <end position="450"/>
    </location>
</feature>
<feature type="region of interest" description="Disordered" evidence="2">
    <location>
        <begin position="173"/>
        <end position="194"/>
    </location>
</feature>
<dbReference type="Gene3D" id="1.25.40.10">
    <property type="entry name" value="Tetratricopeptide repeat domain"/>
    <property type="match status" value="2"/>
</dbReference>
<dbReference type="InterPro" id="IPR019734">
    <property type="entry name" value="TPR_rpt"/>
</dbReference>
<keyword evidence="4" id="KW-1185">Reference proteome</keyword>
<feature type="compositionally biased region" description="Basic and acidic residues" evidence="2">
    <location>
        <begin position="791"/>
        <end position="807"/>
    </location>
</feature>
<dbReference type="EMBL" id="JBBNAE010000007">
    <property type="protein sequence ID" value="KAK9108958.1"/>
    <property type="molecule type" value="Genomic_DNA"/>
</dbReference>
<protein>
    <submittedName>
        <fullName evidence="3">Uncharacterized protein</fullName>
    </submittedName>
</protein>
<dbReference type="PROSITE" id="PS50005">
    <property type="entry name" value="TPR"/>
    <property type="match status" value="4"/>
</dbReference>
<dbReference type="InterPro" id="IPR011990">
    <property type="entry name" value="TPR-like_helical_dom_sf"/>
</dbReference>
<evidence type="ECO:0000256" key="1">
    <source>
        <dbReference type="PROSITE-ProRule" id="PRU00339"/>
    </source>
</evidence>
<dbReference type="Proteomes" id="UP001417504">
    <property type="component" value="Unassembled WGS sequence"/>
</dbReference>
<keyword evidence="1" id="KW-0802">TPR repeat</keyword>
<comment type="caution">
    <text evidence="3">The sequence shown here is derived from an EMBL/GenBank/DDBJ whole genome shotgun (WGS) entry which is preliminary data.</text>
</comment>
<sequence length="837" mass="94258">MVDPLIPRRSLAAPHQGTQGRNWREQGVRKWRPRQARNGLAGGLGEPSRPLQRRADHRDPDEVFRTYEEFIDPLKGLTYEGLLRTYEDGAGDVDRDFEALNLGTIVDSSPILISIGSNGSSSSSSLVANEAALKKQRTAAWAASPNHVIAFEGTWKIVDDLGILIKRLRGKRPGDENQNNIVSDDCGDREGSNESGGTIEFLERRVVWDENGKGYSTFVKELGVLRGRADNTKSIEEAFDAHMAIGRILYESYLFKEALVSFKQASELQPINFRPRFRAGNCLYILERYREGKEEFSMALEAAELGGNQWSYILPQIHVNLGISLEQDGMILSACEHYREAAMLCPTHFRALKLLGSALFGIGEYRAAEKALEEAIFLKPDYADAHCDLGSALHAIGDNERAIEEFQRAIDLKPSHVDALYNLGGLYMDVGRYHRASEMYGRVLDVCPSHWRAQLNKAVASLGAEETKDAKKALKEAFKMTNRVELHDAIAHLEQLQKHRTKSKGGGVGEVVAFVVVEPFKFKRVDDRTVLMQELARALEIREFQKLTRLNYCDVLLLRKEMNETKMPAFTGSSTREGSFRKAVWEAILRRLLHSLKPETFQGAVKAINQRIFSVLDSRVPCTVDLGMFFAVLAPICGGSFDKRKKIVFDALLWRPANGGGANIRKVDAMEYIRLLRAIYIPSAEPGEVMEEQEETDTFSTISFSEFVEFFDDPESSFGIMNTLVKLETGDRVRQGYHVCSVCQYPIIGYRFKEVKSHFNLCSQCYSEGKVPSSFNQEEYKFKEYGAKYEGATDKSETDDANKERGFETGTYEAEDYGNYDPTPIFYPGDPAPFPHR</sequence>
<feature type="region of interest" description="Disordered" evidence="2">
    <location>
        <begin position="791"/>
        <end position="837"/>
    </location>
</feature>
<dbReference type="PROSITE" id="PS50293">
    <property type="entry name" value="TPR_REGION"/>
    <property type="match status" value="2"/>
</dbReference>
<dbReference type="SMART" id="SM00028">
    <property type="entry name" value="TPR"/>
    <property type="match status" value="7"/>
</dbReference>
<evidence type="ECO:0000313" key="3">
    <source>
        <dbReference type="EMBL" id="KAK9108958.1"/>
    </source>
</evidence>
<dbReference type="FunFam" id="1.25.40.10:FF:000332">
    <property type="entry name" value="Putative tpr repeat-containing protein"/>
    <property type="match status" value="1"/>
</dbReference>
<feature type="repeat" description="TPR" evidence="1">
    <location>
        <begin position="349"/>
        <end position="382"/>
    </location>
</feature>
<reference evidence="3 4" key="1">
    <citation type="submission" date="2024-01" db="EMBL/GenBank/DDBJ databases">
        <title>Genome assemblies of Stephania.</title>
        <authorList>
            <person name="Yang L."/>
        </authorList>
    </citation>
    <scope>NUCLEOTIDE SEQUENCE [LARGE SCALE GENOMIC DNA]</scope>
    <source>
        <strain evidence="3">QJT</strain>
        <tissue evidence="3">Leaf</tissue>
    </source>
</reference>
<proteinExistence type="predicted"/>
<accession>A0AAP0I5E0</accession>
<evidence type="ECO:0000313" key="4">
    <source>
        <dbReference type="Proteomes" id="UP001417504"/>
    </source>
</evidence>
<organism evidence="3 4">
    <name type="scientific">Stephania japonica</name>
    <dbReference type="NCBI Taxonomy" id="461633"/>
    <lineage>
        <taxon>Eukaryota</taxon>
        <taxon>Viridiplantae</taxon>
        <taxon>Streptophyta</taxon>
        <taxon>Embryophyta</taxon>
        <taxon>Tracheophyta</taxon>
        <taxon>Spermatophyta</taxon>
        <taxon>Magnoliopsida</taxon>
        <taxon>Ranunculales</taxon>
        <taxon>Menispermaceae</taxon>
        <taxon>Menispermoideae</taxon>
        <taxon>Cissampelideae</taxon>
        <taxon>Stephania</taxon>
    </lineage>
</organism>
<evidence type="ECO:0000256" key="2">
    <source>
        <dbReference type="SAM" id="MobiDB-lite"/>
    </source>
</evidence>
<dbReference type="PANTHER" id="PTHR45081">
    <property type="entry name" value="EF HAND FAMILY PROTEIN, PUTATIVE, EXPRESSED-RELATED"/>
    <property type="match status" value="1"/>
</dbReference>
<name>A0AAP0I5E0_9MAGN</name>
<gene>
    <name evidence="3" type="ORF">Sjap_017018</name>
</gene>
<dbReference type="Pfam" id="PF13432">
    <property type="entry name" value="TPR_16"/>
    <property type="match status" value="2"/>
</dbReference>
<dbReference type="PANTHER" id="PTHR45081:SF1">
    <property type="entry name" value="EF HAND FAMILY PROTEIN, PUTATIVE, EXPRESSED-RELATED"/>
    <property type="match status" value="1"/>
</dbReference>
<feature type="repeat" description="TPR" evidence="1">
    <location>
        <begin position="383"/>
        <end position="416"/>
    </location>
</feature>